<dbReference type="InterPro" id="IPR005467">
    <property type="entry name" value="His_kinase_dom"/>
</dbReference>
<evidence type="ECO:0000313" key="11">
    <source>
        <dbReference type="Proteomes" id="UP000753908"/>
    </source>
</evidence>
<sequence>MFPNRNRLPTRSENWGECDETIHKKLAKRTRQLKRAKQKLANQVAVSEAAQRERQQVEEALRQAEQKYRSIFENAVEGIFQTTPDGQYQACNPALASIYGYESPEELLTTLTDIERQLYVEPYRRYEFIKQLHTCDSVSDFESQVYRKDGSLIWISENARAVRDEAGTLLYYEGFVTDITKRKLAEEALRQSEAQFKAQAQELELALQKLQQTQSQLIHNEKMATLGQLVAGVAHEINNPVNFLCNNMIPASQYTENLLNLLKLYVKYYPQPASEIQEEAEEIDLHFLVEDFPKTIASMQMGADRIRQIVQSLQSFSRFDDAQMKPVDLHQGIDSTLVILHNRLKPHADKPGITILKEYGELPLVECYAGLLNQVFMNLLCNAIDALEESMTSGCTAQDFKEHWVISKPDVCVGETVTNPRVSALPSQAACVAKLRFPHSRKSPVTHSEHYPSTIWIRTEVIGDSSAARAVVRIIDNGTGVPEEVRQRMFDPFFTTKPVGKGTGLGLSISYQIVVEKHGGRLRCFSTPEKGTEFVIEIPLRQ</sequence>
<dbReference type="EC" id="2.7.13.3" evidence="2"/>
<dbReference type="InterPro" id="IPR004358">
    <property type="entry name" value="Sig_transdc_His_kin-like_C"/>
</dbReference>
<dbReference type="SMART" id="SM00091">
    <property type="entry name" value="PAS"/>
    <property type="match status" value="1"/>
</dbReference>
<feature type="coiled-coil region" evidence="6">
    <location>
        <begin position="182"/>
        <end position="220"/>
    </location>
</feature>
<dbReference type="Pfam" id="PF13426">
    <property type="entry name" value="PAS_9"/>
    <property type="match status" value="1"/>
</dbReference>
<dbReference type="SUPFAM" id="SSF55785">
    <property type="entry name" value="PYP-like sensor domain (PAS domain)"/>
    <property type="match status" value="1"/>
</dbReference>
<evidence type="ECO:0000256" key="2">
    <source>
        <dbReference type="ARBA" id="ARBA00012438"/>
    </source>
</evidence>
<dbReference type="Gene3D" id="3.30.450.20">
    <property type="entry name" value="PAS domain"/>
    <property type="match status" value="1"/>
</dbReference>
<dbReference type="PROSITE" id="PS50109">
    <property type="entry name" value="HIS_KIN"/>
    <property type="match status" value="1"/>
</dbReference>
<feature type="domain" description="Histidine kinase" evidence="7">
    <location>
        <begin position="232"/>
        <end position="542"/>
    </location>
</feature>
<accession>A0A951PIR6</accession>
<evidence type="ECO:0000256" key="3">
    <source>
        <dbReference type="ARBA" id="ARBA00022553"/>
    </source>
</evidence>
<evidence type="ECO:0000259" key="9">
    <source>
        <dbReference type="PROSITE" id="PS50113"/>
    </source>
</evidence>
<evidence type="ECO:0000313" key="10">
    <source>
        <dbReference type="EMBL" id="MBW4543338.1"/>
    </source>
</evidence>
<dbReference type="CDD" id="cd00130">
    <property type="entry name" value="PAS"/>
    <property type="match status" value="1"/>
</dbReference>
<dbReference type="InterPro" id="IPR000700">
    <property type="entry name" value="PAS-assoc_C"/>
</dbReference>
<dbReference type="InterPro" id="IPR036890">
    <property type="entry name" value="HATPase_C_sf"/>
</dbReference>
<name>A0A951PIR6_9CYAN</name>
<comment type="caution">
    <text evidence="10">The sequence shown here is derived from an EMBL/GenBank/DDBJ whole genome shotgun (WGS) entry which is preliminary data.</text>
</comment>
<evidence type="ECO:0000256" key="1">
    <source>
        <dbReference type="ARBA" id="ARBA00000085"/>
    </source>
</evidence>
<dbReference type="CDD" id="cd00082">
    <property type="entry name" value="HisKA"/>
    <property type="match status" value="1"/>
</dbReference>
<dbReference type="GO" id="GO:0000155">
    <property type="term" value="F:phosphorelay sensor kinase activity"/>
    <property type="evidence" value="ECO:0007669"/>
    <property type="project" value="InterPro"/>
</dbReference>
<dbReference type="NCBIfam" id="TIGR00229">
    <property type="entry name" value="sensory_box"/>
    <property type="match status" value="1"/>
</dbReference>
<evidence type="ECO:0000259" key="8">
    <source>
        <dbReference type="PROSITE" id="PS50112"/>
    </source>
</evidence>
<keyword evidence="6" id="KW-0175">Coiled coil</keyword>
<dbReference type="SUPFAM" id="SSF55874">
    <property type="entry name" value="ATPase domain of HSP90 chaperone/DNA topoisomerase II/histidine kinase"/>
    <property type="match status" value="2"/>
</dbReference>
<evidence type="ECO:0000256" key="6">
    <source>
        <dbReference type="SAM" id="Coils"/>
    </source>
</evidence>
<dbReference type="Gene3D" id="1.10.287.130">
    <property type="match status" value="1"/>
</dbReference>
<dbReference type="PROSITE" id="PS50113">
    <property type="entry name" value="PAC"/>
    <property type="match status" value="1"/>
</dbReference>
<dbReference type="Proteomes" id="UP000753908">
    <property type="component" value="Unassembled WGS sequence"/>
</dbReference>
<evidence type="ECO:0000259" key="7">
    <source>
        <dbReference type="PROSITE" id="PS50109"/>
    </source>
</evidence>
<dbReference type="InterPro" id="IPR035965">
    <property type="entry name" value="PAS-like_dom_sf"/>
</dbReference>
<keyword evidence="4" id="KW-0418">Kinase</keyword>
<dbReference type="InterPro" id="IPR001610">
    <property type="entry name" value="PAC"/>
</dbReference>
<dbReference type="PRINTS" id="PR00344">
    <property type="entry name" value="BCTRLSENSOR"/>
</dbReference>
<feature type="domain" description="PAC" evidence="9">
    <location>
        <begin position="139"/>
        <end position="191"/>
    </location>
</feature>
<dbReference type="SMART" id="SM00387">
    <property type="entry name" value="HATPase_c"/>
    <property type="match status" value="1"/>
</dbReference>
<reference evidence="10" key="1">
    <citation type="submission" date="2021-05" db="EMBL/GenBank/DDBJ databases">
        <authorList>
            <person name="Pietrasiak N."/>
            <person name="Ward R."/>
            <person name="Stajich J.E."/>
            <person name="Kurbessoian T."/>
        </authorList>
    </citation>
    <scope>NUCLEOTIDE SEQUENCE</scope>
    <source>
        <strain evidence="10">CPER-KK1</strain>
    </source>
</reference>
<dbReference type="InterPro" id="IPR003661">
    <property type="entry name" value="HisK_dim/P_dom"/>
</dbReference>
<evidence type="ECO:0000256" key="5">
    <source>
        <dbReference type="ARBA" id="ARBA00023012"/>
    </source>
</evidence>
<organism evidence="10 11">
    <name type="scientific">Symplocastrum torsivum CPER-KK1</name>
    <dbReference type="NCBI Taxonomy" id="450513"/>
    <lineage>
        <taxon>Bacteria</taxon>
        <taxon>Bacillati</taxon>
        <taxon>Cyanobacteriota</taxon>
        <taxon>Cyanophyceae</taxon>
        <taxon>Oscillatoriophycideae</taxon>
        <taxon>Oscillatoriales</taxon>
        <taxon>Microcoleaceae</taxon>
        <taxon>Symplocastrum</taxon>
    </lineage>
</organism>
<gene>
    <name evidence="10" type="ORF">KME25_02655</name>
</gene>
<dbReference type="SMART" id="SM00086">
    <property type="entry name" value="PAC"/>
    <property type="match status" value="1"/>
</dbReference>
<reference evidence="10" key="2">
    <citation type="journal article" date="2022" name="Microbiol. Resour. Announc.">
        <title>Metagenome Sequencing to Explore Phylogenomics of Terrestrial Cyanobacteria.</title>
        <authorList>
            <person name="Ward R.D."/>
            <person name="Stajich J.E."/>
            <person name="Johansen J.R."/>
            <person name="Huntemann M."/>
            <person name="Clum A."/>
            <person name="Foster B."/>
            <person name="Foster B."/>
            <person name="Roux S."/>
            <person name="Palaniappan K."/>
            <person name="Varghese N."/>
            <person name="Mukherjee S."/>
            <person name="Reddy T.B.K."/>
            <person name="Daum C."/>
            <person name="Copeland A."/>
            <person name="Chen I.A."/>
            <person name="Ivanova N.N."/>
            <person name="Kyrpides N.C."/>
            <person name="Shapiro N."/>
            <person name="Eloe-Fadrosh E.A."/>
            <person name="Pietrasiak N."/>
        </authorList>
    </citation>
    <scope>NUCLEOTIDE SEQUENCE</scope>
    <source>
        <strain evidence="10">CPER-KK1</strain>
    </source>
</reference>
<dbReference type="EMBL" id="JAHHIF010000003">
    <property type="protein sequence ID" value="MBW4543338.1"/>
    <property type="molecule type" value="Genomic_DNA"/>
</dbReference>
<dbReference type="Pfam" id="PF02518">
    <property type="entry name" value="HATPase_c"/>
    <property type="match status" value="1"/>
</dbReference>
<keyword evidence="3" id="KW-0597">Phosphoprotein</keyword>
<keyword evidence="5" id="KW-0902">Two-component regulatory system</keyword>
<keyword evidence="4" id="KW-0808">Transferase</keyword>
<proteinExistence type="predicted"/>
<protein>
    <recommendedName>
        <fullName evidence="2">histidine kinase</fullName>
        <ecNumber evidence="2">2.7.13.3</ecNumber>
    </recommendedName>
</protein>
<feature type="coiled-coil region" evidence="6">
    <location>
        <begin position="23"/>
        <end position="74"/>
    </location>
</feature>
<dbReference type="PANTHER" id="PTHR43065">
    <property type="entry name" value="SENSOR HISTIDINE KINASE"/>
    <property type="match status" value="1"/>
</dbReference>
<dbReference type="PANTHER" id="PTHR43065:SF50">
    <property type="entry name" value="HISTIDINE KINASE"/>
    <property type="match status" value="1"/>
</dbReference>
<feature type="domain" description="PAS" evidence="8">
    <location>
        <begin position="64"/>
        <end position="105"/>
    </location>
</feature>
<dbReference type="AlphaFoldDB" id="A0A951PIR6"/>
<dbReference type="InterPro" id="IPR000014">
    <property type="entry name" value="PAS"/>
</dbReference>
<evidence type="ECO:0000256" key="4">
    <source>
        <dbReference type="ARBA" id="ARBA00022777"/>
    </source>
</evidence>
<comment type="catalytic activity">
    <reaction evidence="1">
        <text>ATP + protein L-histidine = ADP + protein N-phospho-L-histidine.</text>
        <dbReference type="EC" id="2.7.13.3"/>
    </reaction>
</comment>
<dbReference type="Gene3D" id="3.30.565.10">
    <property type="entry name" value="Histidine kinase-like ATPase, C-terminal domain"/>
    <property type="match status" value="1"/>
</dbReference>
<dbReference type="InterPro" id="IPR003594">
    <property type="entry name" value="HATPase_dom"/>
</dbReference>
<dbReference type="PROSITE" id="PS50112">
    <property type="entry name" value="PAS"/>
    <property type="match status" value="1"/>
</dbReference>